<name>A0A1C7N084_9FUNG</name>
<evidence type="ECO:0000313" key="2">
    <source>
        <dbReference type="Proteomes" id="UP000093000"/>
    </source>
</evidence>
<keyword evidence="2" id="KW-1185">Reference proteome</keyword>
<comment type="caution">
    <text evidence="1">The sequence shown here is derived from an EMBL/GenBank/DDBJ whole genome shotgun (WGS) entry which is preliminary data.</text>
</comment>
<dbReference type="STRING" id="101091.A0A1C7N084"/>
<dbReference type="OrthoDB" id="2257133at2759"/>
<sequence length="342" mass="39167">MRISLFDPLKDHKSRKLSKRLQKEADNKWQKILKNRKRQEELDELIARELQAVEDRRIALLRQSDANNPFLNNPPSNSLSKDRATKTTIHAKRTYVNDVSRTHPLHGVIEPDSAKLVIDNDENAAQTQRTTDSDKVYLADNDIYKESNQQFITHPIDPMASLFQHQITTEFNRVSPGLQVRAEQQDTRGHPSASAPMTGTYPSAVTLVPAMFQQTVYPTRMVRAGPPLFSDEVQLSKVPRESDSIQKDDIPITSNELVRHITVTSIYPEQRTWIQIYPTDTGKDLASRIAILASYRTRRVTKMVTPAGKSIAIDRTLVVNELSDFHQGEPWRIEWVPLNHRY</sequence>
<accession>A0A1C7N084</accession>
<proteinExistence type="predicted"/>
<dbReference type="Proteomes" id="UP000093000">
    <property type="component" value="Unassembled WGS sequence"/>
</dbReference>
<dbReference type="AlphaFoldDB" id="A0A1C7N084"/>
<reference evidence="1 2" key="1">
    <citation type="submission" date="2016-03" db="EMBL/GenBank/DDBJ databases">
        <title>Choanephora cucurbitarum.</title>
        <authorList>
            <person name="Min B."/>
            <person name="Park H."/>
            <person name="Park J.-H."/>
            <person name="Shin H.-D."/>
            <person name="Choi I.-G."/>
        </authorList>
    </citation>
    <scope>NUCLEOTIDE SEQUENCE [LARGE SCALE GENOMIC DNA]</scope>
    <source>
        <strain evidence="1 2">KUS-F28377</strain>
    </source>
</reference>
<protein>
    <submittedName>
        <fullName evidence="1">Uncharacterized protein</fullName>
    </submittedName>
</protein>
<gene>
    <name evidence="1" type="ORF">A0J61_09418</name>
</gene>
<organism evidence="1 2">
    <name type="scientific">Choanephora cucurbitarum</name>
    <dbReference type="NCBI Taxonomy" id="101091"/>
    <lineage>
        <taxon>Eukaryota</taxon>
        <taxon>Fungi</taxon>
        <taxon>Fungi incertae sedis</taxon>
        <taxon>Mucoromycota</taxon>
        <taxon>Mucoromycotina</taxon>
        <taxon>Mucoromycetes</taxon>
        <taxon>Mucorales</taxon>
        <taxon>Mucorineae</taxon>
        <taxon>Choanephoraceae</taxon>
        <taxon>Choanephoroideae</taxon>
        <taxon>Choanephora</taxon>
    </lineage>
</organism>
<dbReference type="InParanoid" id="A0A1C7N084"/>
<dbReference type="EMBL" id="LUGH01000846">
    <property type="protein sequence ID" value="OBZ82530.1"/>
    <property type="molecule type" value="Genomic_DNA"/>
</dbReference>
<evidence type="ECO:0000313" key="1">
    <source>
        <dbReference type="EMBL" id="OBZ82530.1"/>
    </source>
</evidence>